<comment type="caution">
    <text evidence="1">The sequence shown here is derived from an EMBL/GenBank/DDBJ whole genome shotgun (WGS) entry which is preliminary data.</text>
</comment>
<proteinExistence type="predicted"/>
<dbReference type="SUPFAM" id="SSF52047">
    <property type="entry name" value="RNI-like"/>
    <property type="match status" value="1"/>
</dbReference>
<evidence type="ECO:0000313" key="2">
    <source>
        <dbReference type="Proteomes" id="UP001218218"/>
    </source>
</evidence>
<reference evidence="1" key="1">
    <citation type="submission" date="2023-03" db="EMBL/GenBank/DDBJ databases">
        <title>Massive genome expansion in bonnet fungi (Mycena s.s.) driven by repeated elements and novel gene families across ecological guilds.</title>
        <authorList>
            <consortium name="Lawrence Berkeley National Laboratory"/>
            <person name="Harder C.B."/>
            <person name="Miyauchi S."/>
            <person name="Viragh M."/>
            <person name="Kuo A."/>
            <person name="Thoen E."/>
            <person name="Andreopoulos B."/>
            <person name="Lu D."/>
            <person name="Skrede I."/>
            <person name="Drula E."/>
            <person name="Henrissat B."/>
            <person name="Morin E."/>
            <person name="Kohler A."/>
            <person name="Barry K."/>
            <person name="LaButti K."/>
            <person name="Morin E."/>
            <person name="Salamov A."/>
            <person name="Lipzen A."/>
            <person name="Mereny Z."/>
            <person name="Hegedus B."/>
            <person name="Baldrian P."/>
            <person name="Stursova M."/>
            <person name="Weitz H."/>
            <person name="Taylor A."/>
            <person name="Grigoriev I.V."/>
            <person name="Nagy L.G."/>
            <person name="Martin F."/>
            <person name="Kauserud H."/>
        </authorList>
    </citation>
    <scope>NUCLEOTIDE SEQUENCE</scope>
    <source>
        <strain evidence="1">CBHHK002</strain>
    </source>
</reference>
<dbReference type="AlphaFoldDB" id="A0AAD6ZT90"/>
<gene>
    <name evidence="1" type="ORF">DFH08DRAFT_877286</name>
</gene>
<organism evidence="1 2">
    <name type="scientific">Mycena albidolilacea</name>
    <dbReference type="NCBI Taxonomy" id="1033008"/>
    <lineage>
        <taxon>Eukaryota</taxon>
        <taxon>Fungi</taxon>
        <taxon>Dikarya</taxon>
        <taxon>Basidiomycota</taxon>
        <taxon>Agaricomycotina</taxon>
        <taxon>Agaricomycetes</taxon>
        <taxon>Agaricomycetidae</taxon>
        <taxon>Agaricales</taxon>
        <taxon>Marasmiineae</taxon>
        <taxon>Mycenaceae</taxon>
        <taxon>Mycena</taxon>
    </lineage>
</organism>
<name>A0AAD6ZT90_9AGAR</name>
<dbReference type="Proteomes" id="UP001218218">
    <property type="component" value="Unassembled WGS sequence"/>
</dbReference>
<sequence>MNNMGSESGHFPQELINLVVDNLHEDIATLKSCSLAAPTFVTSARIHIFKHIEITPPKRNTGLSPCQKLLDLLTSSPHLAPLVDDLCIVLIGPDAQTGPWIEAEATLPIVLSLLHLKRISLVENAPGALALSTDSIMDWNRLGRPLRSALAAIFSSPRLESVHLRGIKVESPFQLLSLFSGATSLEEMSLSRVYLRQRVGWPKSSPWHPRLRSLLLSDVRGRPFYRYLLNPQIDLSHVNSLTVTSDSQFPAKEKLLRAALHSEVEHLRLGHPQRSPVGNDFPKSILGANLRSIHFFSPLPFMTMAEFFDAFCLHDSRLESIIFQGIEGRDPVFDGPLLNATIRSALIHFPCLETVEIWMSVWFISEWSDVIRAALPSLVERGFLRMIEHKAPVNGVYHGFE</sequence>
<accession>A0AAD6ZT90</accession>
<dbReference type="EMBL" id="JARIHO010000029">
    <property type="protein sequence ID" value="KAJ7337672.1"/>
    <property type="molecule type" value="Genomic_DNA"/>
</dbReference>
<evidence type="ECO:0000313" key="1">
    <source>
        <dbReference type="EMBL" id="KAJ7337672.1"/>
    </source>
</evidence>
<protein>
    <submittedName>
        <fullName evidence="1">Uncharacterized protein</fullName>
    </submittedName>
</protein>
<keyword evidence="2" id="KW-1185">Reference proteome</keyword>